<reference evidence="2 3" key="1">
    <citation type="submission" date="2023-03" db="EMBL/GenBank/DDBJ databases">
        <title>Isolation and description of six Streptomyces strains from soil environments, able to metabolize different microbial glucans.</title>
        <authorList>
            <person name="Widen T."/>
            <person name="Larsbrink J."/>
        </authorList>
    </citation>
    <scope>NUCLEOTIDE SEQUENCE [LARGE SCALE GENOMIC DNA]</scope>
    <source>
        <strain evidence="2 3">Alt3</strain>
    </source>
</reference>
<evidence type="ECO:0000256" key="1">
    <source>
        <dbReference type="SAM" id="MobiDB-lite"/>
    </source>
</evidence>
<organism evidence="2 3">
    <name type="scientific">Streptomyces glycanivorans</name>
    <dbReference type="NCBI Taxonomy" id="3033808"/>
    <lineage>
        <taxon>Bacteria</taxon>
        <taxon>Bacillati</taxon>
        <taxon>Actinomycetota</taxon>
        <taxon>Actinomycetes</taxon>
        <taxon>Kitasatosporales</taxon>
        <taxon>Streptomycetaceae</taxon>
        <taxon>Streptomyces</taxon>
    </lineage>
</organism>
<sequence>MAYRQAYPMVPPYIWPLDPVPEPAEWTQSRWHVNGDRTLCLLRADALWTGRESVVDLLLKAAGWKVEYALMKHEAITQMSDCGIVEDDRFDHLLTRPPAAGPAHASLTAPPDTAPDHSDAGGGPLC</sequence>
<evidence type="ECO:0000313" key="3">
    <source>
        <dbReference type="Proteomes" id="UP001224433"/>
    </source>
</evidence>
<protein>
    <submittedName>
        <fullName evidence="2">Uncharacterized protein</fullName>
    </submittedName>
</protein>
<dbReference type="Proteomes" id="UP001224433">
    <property type="component" value="Chromosome"/>
</dbReference>
<dbReference type="RefSeq" id="WP_306104563.1">
    <property type="nucleotide sequence ID" value="NZ_CP120983.1"/>
</dbReference>
<proteinExistence type="predicted"/>
<accession>A0ABY9JLZ3</accession>
<feature type="region of interest" description="Disordered" evidence="1">
    <location>
        <begin position="95"/>
        <end position="126"/>
    </location>
</feature>
<keyword evidence="3" id="KW-1185">Reference proteome</keyword>
<name>A0ABY9JLZ3_9ACTN</name>
<evidence type="ECO:0000313" key="2">
    <source>
        <dbReference type="EMBL" id="WLQ67558.1"/>
    </source>
</evidence>
<gene>
    <name evidence="2" type="ORF">P8A20_30095</name>
</gene>
<dbReference type="EMBL" id="CP120983">
    <property type="protein sequence ID" value="WLQ67558.1"/>
    <property type="molecule type" value="Genomic_DNA"/>
</dbReference>